<evidence type="ECO:0000313" key="1">
    <source>
        <dbReference type="EMBL" id="GAI10831.1"/>
    </source>
</evidence>
<proteinExistence type="predicted"/>
<gene>
    <name evidence="1" type="ORF">S06H3_22018</name>
</gene>
<sequence>MIEADDVTSPAVLGWLKEYQDEALALHSELISVSSPASLVSEATGGVIPAEQQIEGILANTPLLYLNQVLSSDHRMASVSFSIKYISLEETHDLLP</sequence>
<name>X1LYE0_9ZZZZ</name>
<feature type="non-terminal residue" evidence="1">
    <location>
        <position position="96"/>
    </location>
</feature>
<dbReference type="EMBL" id="BARV01011675">
    <property type="protein sequence ID" value="GAI10831.1"/>
    <property type="molecule type" value="Genomic_DNA"/>
</dbReference>
<protein>
    <submittedName>
        <fullName evidence="1">Uncharacterized protein</fullName>
    </submittedName>
</protein>
<accession>X1LYE0</accession>
<dbReference type="AlphaFoldDB" id="X1LYE0"/>
<reference evidence="1" key="1">
    <citation type="journal article" date="2014" name="Front. Microbiol.">
        <title>High frequency of phylogenetically diverse reductive dehalogenase-homologous genes in deep subseafloor sedimentary metagenomes.</title>
        <authorList>
            <person name="Kawai M."/>
            <person name="Futagami T."/>
            <person name="Toyoda A."/>
            <person name="Takaki Y."/>
            <person name="Nishi S."/>
            <person name="Hori S."/>
            <person name="Arai W."/>
            <person name="Tsubouchi T."/>
            <person name="Morono Y."/>
            <person name="Uchiyama I."/>
            <person name="Ito T."/>
            <person name="Fujiyama A."/>
            <person name="Inagaki F."/>
            <person name="Takami H."/>
        </authorList>
    </citation>
    <scope>NUCLEOTIDE SEQUENCE</scope>
    <source>
        <strain evidence="1">Expedition CK06-06</strain>
    </source>
</reference>
<comment type="caution">
    <text evidence="1">The sequence shown here is derived from an EMBL/GenBank/DDBJ whole genome shotgun (WGS) entry which is preliminary data.</text>
</comment>
<organism evidence="1">
    <name type="scientific">marine sediment metagenome</name>
    <dbReference type="NCBI Taxonomy" id="412755"/>
    <lineage>
        <taxon>unclassified sequences</taxon>
        <taxon>metagenomes</taxon>
        <taxon>ecological metagenomes</taxon>
    </lineage>
</organism>